<keyword evidence="5" id="KW-0611">Plant defense</keyword>
<dbReference type="Pfam" id="PF00931">
    <property type="entry name" value="NB-ARC"/>
    <property type="match status" value="1"/>
</dbReference>
<evidence type="ECO:0000256" key="4">
    <source>
        <dbReference type="ARBA" id="ARBA00022741"/>
    </source>
</evidence>
<gene>
    <name evidence="12" type="ORF">ZIOFF_046244</name>
</gene>
<evidence type="ECO:0000256" key="7">
    <source>
        <dbReference type="SAM" id="Coils"/>
    </source>
</evidence>
<feature type="coiled-coil region" evidence="7">
    <location>
        <begin position="120"/>
        <end position="147"/>
    </location>
</feature>
<evidence type="ECO:0000259" key="11">
    <source>
        <dbReference type="Pfam" id="PF23598"/>
    </source>
</evidence>
<dbReference type="InterPro" id="IPR003591">
    <property type="entry name" value="Leu-rich_rpt_typical-subtyp"/>
</dbReference>
<dbReference type="InterPro" id="IPR058922">
    <property type="entry name" value="WHD_DRP"/>
</dbReference>
<dbReference type="AlphaFoldDB" id="A0A8J5GE09"/>
<dbReference type="Pfam" id="PF23559">
    <property type="entry name" value="WHD_DRP"/>
    <property type="match status" value="1"/>
</dbReference>
<evidence type="ECO:0000256" key="1">
    <source>
        <dbReference type="ARBA" id="ARBA00008894"/>
    </source>
</evidence>
<dbReference type="SMART" id="SM00369">
    <property type="entry name" value="LRR_TYP"/>
    <property type="match status" value="3"/>
</dbReference>
<evidence type="ECO:0000256" key="2">
    <source>
        <dbReference type="ARBA" id="ARBA00022614"/>
    </source>
</evidence>
<keyword evidence="7" id="KW-0175">Coiled coil</keyword>
<protein>
    <submittedName>
        <fullName evidence="12">Uncharacterized protein</fullName>
    </submittedName>
</protein>
<dbReference type="FunFam" id="1.10.8.430:FF:000003">
    <property type="entry name" value="Probable disease resistance protein At5g66910"/>
    <property type="match status" value="1"/>
</dbReference>
<dbReference type="InterPro" id="IPR041118">
    <property type="entry name" value="Rx_N"/>
</dbReference>
<evidence type="ECO:0000259" key="10">
    <source>
        <dbReference type="Pfam" id="PF23559"/>
    </source>
</evidence>
<proteinExistence type="inferred from homology"/>
<keyword evidence="4" id="KW-0547">Nucleotide-binding</keyword>
<dbReference type="InterPro" id="IPR055414">
    <property type="entry name" value="LRR_R13L4/SHOC2-like"/>
</dbReference>
<evidence type="ECO:0000256" key="3">
    <source>
        <dbReference type="ARBA" id="ARBA00022737"/>
    </source>
</evidence>
<dbReference type="InterPro" id="IPR038005">
    <property type="entry name" value="RX-like_CC"/>
</dbReference>
<dbReference type="GO" id="GO:0043531">
    <property type="term" value="F:ADP binding"/>
    <property type="evidence" value="ECO:0007669"/>
    <property type="project" value="InterPro"/>
</dbReference>
<dbReference type="Proteomes" id="UP000734854">
    <property type="component" value="Unassembled WGS sequence"/>
</dbReference>
<dbReference type="GO" id="GO:0005524">
    <property type="term" value="F:ATP binding"/>
    <property type="evidence" value="ECO:0007669"/>
    <property type="project" value="UniProtKB-KW"/>
</dbReference>
<keyword evidence="13" id="KW-1185">Reference proteome</keyword>
<dbReference type="GO" id="GO:0006952">
    <property type="term" value="P:defense response"/>
    <property type="evidence" value="ECO:0007669"/>
    <property type="project" value="UniProtKB-KW"/>
</dbReference>
<dbReference type="InterPro" id="IPR002182">
    <property type="entry name" value="NB-ARC"/>
</dbReference>
<keyword evidence="2" id="KW-0433">Leucine-rich repeat</keyword>
<feature type="domain" description="Disease resistance N-terminal" evidence="9">
    <location>
        <begin position="9"/>
        <end position="82"/>
    </location>
</feature>
<evidence type="ECO:0000259" key="8">
    <source>
        <dbReference type="Pfam" id="PF00931"/>
    </source>
</evidence>
<evidence type="ECO:0000259" key="9">
    <source>
        <dbReference type="Pfam" id="PF18052"/>
    </source>
</evidence>
<comment type="similarity">
    <text evidence="1">Belongs to the disease resistance NB-LRR family.</text>
</comment>
<keyword evidence="6" id="KW-0067">ATP-binding</keyword>
<evidence type="ECO:0000256" key="5">
    <source>
        <dbReference type="ARBA" id="ARBA00022821"/>
    </source>
</evidence>
<accession>A0A8J5GE09</accession>
<name>A0A8J5GE09_ZINOF</name>
<dbReference type="PANTHER" id="PTHR36766:SF70">
    <property type="entry name" value="DISEASE RESISTANCE PROTEIN RGA4"/>
    <property type="match status" value="1"/>
</dbReference>
<feature type="domain" description="Disease resistance protein winged helix" evidence="10">
    <location>
        <begin position="441"/>
        <end position="498"/>
    </location>
</feature>
<feature type="domain" description="NB-ARC" evidence="8">
    <location>
        <begin position="192"/>
        <end position="350"/>
    </location>
</feature>
<dbReference type="OrthoDB" id="1050628at2759"/>
<dbReference type="Pfam" id="PF23598">
    <property type="entry name" value="LRR_14"/>
    <property type="match status" value="1"/>
</dbReference>
<dbReference type="CDD" id="cd14798">
    <property type="entry name" value="RX-CC_like"/>
    <property type="match status" value="1"/>
</dbReference>
<organism evidence="12 13">
    <name type="scientific">Zingiber officinale</name>
    <name type="common">Ginger</name>
    <name type="synonym">Amomum zingiber</name>
    <dbReference type="NCBI Taxonomy" id="94328"/>
    <lineage>
        <taxon>Eukaryota</taxon>
        <taxon>Viridiplantae</taxon>
        <taxon>Streptophyta</taxon>
        <taxon>Embryophyta</taxon>
        <taxon>Tracheophyta</taxon>
        <taxon>Spermatophyta</taxon>
        <taxon>Magnoliopsida</taxon>
        <taxon>Liliopsida</taxon>
        <taxon>Zingiberales</taxon>
        <taxon>Zingiberaceae</taxon>
        <taxon>Zingiber</taxon>
    </lineage>
</organism>
<keyword evidence="3" id="KW-0677">Repeat</keyword>
<dbReference type="Pfam" id="PF18052">
    <property type="entry name" value="Rx_N"/>
    <property type="match status" value="1"/>
</dbReference>
<comment type="caution">
    <text evidence="12">The sequence shown here is derived from an EMBL/GenBank/DDBJ whole genome shotgun (WGS) entry which is preliminary data.</text>
</comment>
<dbReference type="PANTHER" id="PTHR36766">
    <property type="entry name" value="PLANT BROAD-SPECTRUM MILDEW RESISTANCE PROTEIN RPW8"/>
    <property type="match status" value="1"/>
</dbReference>
<evidence type="ECO:0000256" key="6">
    <source>
        <dbReference type="ARBA" id="ARBA00022840"/>
    </source>
</evidence>
<evidence type="ECO:0000313" key="12">
    <source>
        <dbReference type="EMBL" id="KAG6498332.1"/>
    </source>
</evidence>
<reference evidence="12 13" key="1">
    <citation type="submission" date="2020-08" db="EMBL/GenBank/DDBJ databases">
        <title>Plant Genome Project.</title>
        <authorList>
            <person name="Zhang R.-G."/>
        </authorList>
    </citation>
    <scope>NUCLEOTIDE SEQUENCE [LARGE SCALE GENOMIC DNA]</scope>
    <source>
        <tissue evidence="12">Rhizome</tissue>
    </source>
</reference>
<evidence type="ECO:0000313" key="13">
    <source>
        <dbReference type="Proteomes" id="UP000734854"/>
    </source>
</evidence>
<dbReference type="EMBL" id="JACMSC010000012">
    <property type="protein sequence ID" value="KAG6498332.1"/>
    <property type="molecule type" value="Genomic_DNA"/>
</dbReference>
<feature type="domain" description="Disease resistance R13L4/SHOC-2-like LRR" evidence="11">
    <location>
        <begin position="598"/>
        <end position="857"/>
    </location>
</feature>
<sequence>MAMIPDFLVTRYLTKLTDFLEGEICKVLGVKEEIKKFQRRLERLSPYLQDAEQKRHQDNRVNTWLRDLKGIVYDAEDIIEFCTLPGGSELMSLQPLSSSSTLVSRPFTLLASCFACTKFRHEIAVSLKRLNDRLKEIKDDKDLIEGLIPSMSHQWSQDHPTSQRLTTSLEVKADIVGAKVEDDAQTLILMILKHDHKHNGVFGIVGMGGIGKTTMAHKIFHDERIKNSFPTRIWICVSKNYTRIDLLKAMLKQAKGSDDGAQSIEELEFKLVGALVNRFFLVLDDVWSVNAWTDVLRNPILIAKSNGIILITGRHKTVMEDLRASYIHHVQRMNRDDGLELFHKVVFEEEKNEDPDLDEMAAKIVSKCDGLPLAIKVIAGMLISKKRTRREWERVLESDLWRMRDKEDELPAALYLSYEDLSSVLKQCFLCCASYIGISYRTDLVRLWIAEGLIHVPNGGLMEEVAEDYYKELVMRNLLQLDPRSANETCYSMHDLLRALGTNLIGDEALVISDGRVADTNPNPLTQIRRLWMSSKGDTLRLPGAVLEQKSLRVLQLYDCPETKTIEDEAAALPALKNLRVLDVCDTQIERLPDFIFTNLLLLRYLDLDRTMIHEIPESIGRLANLQTLNISRCESLRSIPKAVTSLGMLRCLRVRGTPLTHLPRGMGSLTNLNHMEGFVVGHGDSPSNADVGCDMEELRSLSNLRFLSACKLERATSMAGPSVLENKPLLRHLSLLWTNRKQGDDGEKEAAEKTCSGLLPPSSLEELTLHNFPGRRFPNWMMSTSSGTSFPHLEFLILRNFPCCTELPPLGQLPRLKFLKIEEASAVRKVGPEFLGVCFPQAVAFPRLEVLKFTGLTNWEEWTLYAASEEVGDIQERSMNLFPRLERCTFTGCPKLRGLPESIYCAARLKTVVVSTSDQLSEVEFRRRETMEMDDCPDLFLARDSTELPHWLLDRIDRERDEKNSELPSRTVIKVKANVIIIQQNRQVDAV</sequence>